<feature type="region of interest" description="Disordered" evidence="1">
    <location>
        <begin position="1"/>
        <end position="31"/>
    </location>
</feature>
<dbReference type="EMBL" id="LCYG01000055">
    <property type="protein sequence ID" value="KLK91428.1"/>
    <property type="molecule type" value="Genomic_DNA"/>
</dbReference>
<keyword evidence="3" id="KW-1185">Reference proteome</keyword>
<proteinExistence type="predicted"/>
<accession>A0A0H1R8C9</accession>
<gene>
    <name evidence="2" type="ORF">AA309_20250</name>
</gene>
<evidence type="ECO:0000313" key="3">
    <source>
        <dbReference type="Proteomes" id="UP000035489"/>
    </source>
</evidence>
<protein>
    <submittedName>
        <fullName evidence="2">Uncharacterized protein</fullName>
    </submittedName>
</protein>
<evidence type="ECO:0000313" key="2">
    <source>
        <dbReference type="EMBL" id="KLK91428.1"/>
    </source>
</evidence>
<dbReference type="PATRIC" id="fig|1225564.3.peg.5366"/>
<name>A0A0H1R8C9_9HYPH</name>
<dbReference type="RefSeq" id="WP_047190827.1">
    <property type="nucleotide sequence ID" value="NZ_LCYG01000055.1"/>
</dbReference>
<sequence length="169" mass="18064">MASGYFGRDIPSSSSGLVSIGKAGGGTSGAGAASLEQAVRPFVVIDSAPRAERPKRPALPGEDTEAFLAWGQASTWVQAAPTDPIAVDPDRVTVGGISTTDSAIKGLELVDPPDEDLTQIWEEESREVEEVRVENPDDKGQYVVTKRVVAIKFRSAVGFRFMELRFKNG</sequence>
<comment type="caution">
    <text evidence="2">The sequence shown here is derived from an EMBL/GenBank/DDBJ whole genome shotgun (WGS) entry which is preliminary data.</text>
</comment>
<dbReference type="AlphaFoldDB" id="A0A0H1R8C9"/>
<reference evidence="2 3" key="1">
    <citation type="submission" date="2015-05" db="EMBL/GenBank/DDBJ databases">
        <title>Draft genome sequence of Microvirga vignae strain BR3299, a novel nitrogen fixing bacteria isolated from Brazil semi-aired region.</title>
        <authorList>
            <person name="Zilli J.E."/>
            <person name="Passos S.R."/>
            <person name="Leite J."/>
            <person name="Baldani J.I."/>
            <person name="Xavier G.R."/>
            <person name="Rumjaneck N.G."/>
            <person name="Simoes-Araujo J.L."/>
        </authorList>
    </citation>
    <scope>NUCLEOTIDE SEQUENCE [LARGE SCALE GENOMIC DNA]</scope>
    <source>
        <strain evidence="2 3">BR3299</strain>
    </source>
</reference>
<evidence type="ECO:0000256" key="1">
    <source>
        <dbReference type="SAM" id="MobiDB-lite"/>
    </source>
</evidence>
<dbReference type="STRING" id="1225564.AA309_20250"/>
<dbReference type="Proteomes" id="UP000035489">
    <property type="component" value="Unassembled WGS sequence"/>
</dbReference>
<organism evidence="2 3">
    <name type="scientific">Microvirga vignae</name>
    <dbReference type="NCBI Taxonomy" id="1225564"/>
    <lineage>
        <taxon>Bacteria</taxon>
        <taxon>Pseudomonadati</taxon>
        <taxon>Pseudomonadota</taxon>
        <taxon>Alphaproteobacteria</taxon>
        <taxon>Hyphomicrobiales</taxon>
        <taxon>Methylobacteriaceae</taxon>
        <taxon>Microvirga</taxon>
    </lineage>
</organism>